<dbReference type="PANTHER" id="PTHR30514:SF10">
    <property type="entry name" value="MURR_RPIR FAMILY TRANSCRIPTIONAL REGULATOR"/>
    <property type="match status" value="1"/>
</dbReference>
<dbReference type="PROSITE" id="PS51071">
    <property type="entry name" value="HTH_RPIR"/>
    <property type="match status" value="1"/>
</dbReference>
<dbReference type="InterPro" id="IPR036388">
    <property type="entry name" value="WH-like_DNA-bd_sf"/>
</dbReference>
<dbReference type="Pfam" id="PF01418">
    <property type="entry name" value="HTH_6"/>
    <property type="match status" value="1"/>
</dbReference>
<dbReference type="PANTHER" id="PTHR30514">
    <property type="entry name" value="GLUCOKINASE"/>
    <property type="match status" value="1"/>
</dbReference>
<reference evidence="6 7" key="1">
    <citation type="submission" date="2017-11" db="EMBL/GenBank/DDBJ databases">
        <title>Draft Genome Sequence of Sporolactobacillus inulinus NBRC 111894 Isolated from Koso, a Japanese Sugar-Vegetable Fermented Beverage.</title>
        <authorList>
            <person name="Chiou T.Y."/>
            <person name="Oshima K."/>
            <person name="Suda W."/>
            <person name="Hattori M."/>
            <person name="Takahashi T."/>
        </authorList>
    </citation>
    <scope>NUCLEOTIDE SEQUENCE [LARGE SCALE GENOMIC DNA]</scope>
    <source>
        <strain evidence="6 7">NBRC111894</strain>
    </source>
</reference>
<dbReference type="InterPro" id="IPR047640">
    <property type="entry name" value="RpiR-like"/>
</dbReference>
<dbReference type="RefSeq" id="WP_262392885.1">
    <property type="nucleotide sequence ID" value="NZ_BEXB01000021.1"/>
</dbReference>
<evidence type="ECO:0000313" key="7">
    <source>
        <dbReference type="Proteomes" id="UP000319716"/>
    </source>
</evidence>
<keyword evidence="1" id="KW-0805">Transcription regulation</keyword>
<dbReference type="InterPro" id="IPR000281">
    <property type="entry name" value="HTH_RpiR"/>
</dbReference>
<dbReference type="InterPro" id="IPR046348">
    <property type="entry name" value="SIS_dom_sf"/>
</dbReference>
<evidence type="ECO:0000259" key="4">
    <source>
        <dbReference type="PROSITE" id="PS51071"/>
    </source>
</evidence>
<dbReference type="InterPro" id="IPR009057">
    <property type="entry name" value="Homeodomain-like_sf"/>
</dbReference>
<dbReference type="Gene3D" id="3.40.50.10490">
    <property type="entry name" value="Glucose-6-phosphate isomerase like protein, domain 1"/>
    <property type="match status" value="1"/>
</dbReference>
<evidence type="ECO:0000313" key="6">
    <source>
        <dbReference type="EMBL" id="GAY77094.1"/>
    </source>
</evidence>
<dbReference type="GO" id="GO:0097367">
    <property type="term" value="F:carbohydrate derivative binding"/>
    <property type="evidence" value="ECO:0007669"/>
    <property type="project" value="InterPro"/>
</dbReference>
<proteinExistence type="predicted"/>
<dbReference type="AlphaFoldDB" id="A0A4Y1ZDN0"/>
<evidence type="ECO:0000256" key="1">
    <source>
        <dbReference type="ARBA" id="ARBA00023015"/>
    </source>
</evidence>
<accession>A0A4Y1ZDN0</accession>
<gene>
    <name evidence="6" type="ORF">NBRC111894_2648</name>
</gene>
<comment type="caution">
    <text evidence="6">The sequence shown here is derived from an EMBL/GenBank/DDBJ whole genome shotgun (WGS) entry which is preliminary data.</text>
</comment>
<evidence type="ECO:0000256" key="2">
    <source>
        <dbReference type="ARBA" id="ARBA00023125"/>
    </source>
</evidence>
<sequence>MTESQCIVRIQSAYPHLSEKERRIADYILNHPKETIHSSINQVSARIKVADATVFRFCRRLDFKGFQEMKIVLASDIARSQRFDETIKSESNDEMMKLAEQVFQDNIRTLENTYQILNRTDFKKAVRILTHSNRVALFGSSGSALIAQEAHRKFVRAGVMTSAPNDGEFQMLSAAQLSNLDAAVFISYSAMDKHLVQVAKMVKQKKCPAIGITGFMKSALGELMDVSLHTVAVPTDFRSESYVARAAQMTLIDALFVSVMNQRKEAQLSDDAHSSMLYRDEFGK</sequence>
<feature type="domain" description="HTH rpiR-type" evidence="4">
    <location>
        <begin position="4"/>
        <end position="80"/>
    </location>
</feature>
<dbReference type="InterPro" id="IPR001347">
    <property type="entry name" value="SIS_dom"/>
</dbReference>
<dbReference type="GO" id="GO:0003677">
    <property type="term" value="F:DNA binding"/>
    <property type="evidence" value="ECO:0007669"/>
    <property type="project" value="UniProtKB-KW"/>
</dbReference>
<name>A0A4Y1ZDN0_9BACL</name>
<evidence type="ECO:0000256" key="3">
    <source>
        <dbReference type="ARBA" id="ARBA00023163"/>
    </source>
</evidence>
<dbReference type="Pfam" id="PF01380">
    <property type="entry name" value="SIS"/>
    <property type="match status" value="1"/>
</dbReference>
<feature type="domain" description="SIS" evidence="5">
    <location>
        <begin position="125"/>
        <end position="265"/>
    </location>
</feature>
<keyword evidence="2" id="KW-0238">DNA-binding</keyword>
<keyword evidence="3" id="KW-0804">Transcription</keyword>
<evidence type="ECO:0000259" key="5">
    <source>
        <dbReference type="PROSITE" id="PS51464"/>
    </source>
</evidence>
<protein>
    <submittedName>
        <fullName evidence="6">Phosphogluconate repressor HexR, RpiR family</fullName>
    </submittedName>
</protein>
<dbReference type="EMBL" id="BEXB01000021">
    <property type="protein sequence ID" value="GAY77094.1"/>
    <property type="molecule type" value="Genomic_DNA"/>
</dbReference>
<dbReference type="Gene3D" id="1.10.10.10">
    <property type="entry name" value="Winged helix-like DNA-binding domain superfamily/Winged helix DNA-binding domain"/>
    <property type="match status" value="1"/>
</dbReference>
<dbReference type="GO" id="GO:0003700">
    <property type="term" value="F:DNA-binding transcription factor activity"/>
    <property type="evidence" value="ECO:0007669"/>
    <property type="project" value="InterPro"/>
</dbReference>
<dbReference type="SUPFAM" id="SSF53697">
    <property type="entry name" value="SIS domain"/>
    <property type="match status" value="1"/>
</dbReference>
<dbReference type="InterPro" id="IPR035472">
    <property type="entry name" value="RpiR-like_SIS"/>
</dbReference>
<dbReference type="SUPFAM" id="SSF46689">
    <property type="entry name" value="Homeodomain-like"/>
    <property type="match status" value="1"/>
</dbReference>
<organism evidence="6 7">
    <name type="scientific">Sporolactobacillus inulinus</name>
    <dbReference type="NCBI Taxonomy" id="2078"/>
    <lineage>
        <taxon>Bacteria</taxon>
        <taxon>Bacillati</taxon>
        <taxon>Bacillota</taxon>
        <taxon>Bacilli</taxon>
        <taxon>Bacillales</taxon>
        <taxon>Sporolactobacillaceae</taxon>
        <taxon>Sporolactobacillus</taxon>
    </lineage>
</organism>
<dbReference type="CDD" id="cd05013">
    <property type="entry name" value="SIS_RpiR"/>
    <property type="match status" value="1"/>
</dbReference>
<dbReference type="PROSITE" id="PS51464">
    <property type="entry name" value="SIS"/>
    <property type="match status" value="1"/>
</dbReference>
<dbReference type="Proteomes" id="UP000319716">
    <property type="component" value="Unassembled WGS sequence"/>
</dbReference>
<dbReference type="GO" id="GO:1901135">
    <property type="term" value="P:carbohydrate derivative metabolic process"/>
    <property type="evidence" value="ECO:0007669"/>
    <property type="project" value="InterPro"/>
</dbReference>